<evidence type="ECO:0000256" key="5">
    <source>
        <dbReference type="ARBA" id="ARBA00022833"/>
    </source>
</evidence>
<comment type="catalytic activity">
    <reaction evidence="7 8">
        <text>L-histidinol + 2 NAD(+) + H2O = L-histidine + 2 NADH + 3 H(+)</text>
        <dbReference type="Rhea" id="RHEA:20641"/>
        <dbReference type="ChEBI" id="CHEBI:15377"/>
        <dbReference type="ChEBI" id="CHEBI:15378"/>
        <dbReference type="ChEBI" id="CHEBI:57540"/>
        <dbReference type="ChEBI" id="CHEBI:57595"/>
        <dbReference type="ChEBI" id="CHEBI:57699"/>
        <dbReference type="ChEBI" id="CHEBI:57945"/>
        <dbReference type="EC" id="1.1.1.23"/>
    </reaction>
</comment>
<dbReference type="CDD" id="cd06572">
    <property type="entry name" value="Histidinol_dh"/>
    <property type="match status" value="1"/>
</dbReference>
<feature type="binding site" evidence="8 11">
    <location>
        <position position="130"/>
    </location>
    <ligand>
        <name>NAD(+)</name>
        <dbReference type="ChEBI" id="CHEBI:57540"/>
    </ligand>
</feature>
<keyword evidence="6 8" id="KW-0560">Oxidoreductase</keyword>
<comment type="similarity">
    <text evidence="2 8 9 14">Belongs to the histidinol dehydrogenase family.</text>
</comment>
<dbReference type="Gene3D" id="1.20.5.1300">
    <property type="match status" value="1"/>
</dbReference>
<dbReference type="PANTHER" id="PTHR21256:SF2">
    <property type="entry name" value="HISTIDINE BIOSYNTHESIS TRIFUNCTIONAL PROTEIN"/>
    <property type="match status" value="1"/>
</dbReference>
<dbReference type="PRINTS" id="PR00083">
    <property type="entry name" value="HOLDHDRGNASE"/>
</dbReference>
<comment type="cofactor">
    <cofactor evidence="8 13">
        <name>Zn(2+)</name>
        <dbReference type="ChEBI" id="CHEBI:29105"/>
    </cofactor>
    <text evidence="8 13">Binds 1 zinc ion per subunit.</text>
</comment>
<feature type="binding site" evidence="8 13">
    <location>
        <position position="360"/>
    </location>
    <ligand>
        <name>Zn(2+)</name>
        <dbReference type="ChEBI" id="CHEBI:29105"/>
    </ligand>
</feature>
<sequence length="431" mass="46289">MVKMKRLTGSAKEISKILDAEYAAYAKSQDNFDEIVATIIANVRNNGDTALRAYSEEFDGVAISEFEVSRETIQQAFDAIDPDVLLALQNAKENIQSYHKHQVETGFVDAQASGVIRGQLVLPIEKVGVYVPGGTAAYPSSVLMNVLPAKIAGVPEIYMVTPPQTQFNPAILVAAQLAGVTKIFQVGGAQAIAALAYGTESIPKVDKITGPGNVFVATAKKQVFGQVGIDMIAGPSEIGVIADSSANAAYVAADLLSQAEHDKLARAVLVTDSIELADAVDLELEKQLQTLPRETIARASIENNGRTIIANSVDEMFDLMNEVAPEHLEIALDDAMTYLPKIKHAGSIFLGHFTSEPIGDYYAGTNHVLPTSGTARFYSALGVYDFVKRSQFTYYSQDAVVAATKDITTLAYSEGLQAHARAIEIRGEIDK</sequence>
<feature type="binding site" evidence="8 12">
    <location>
        <position position="360"/>
    </location>
    <ligand>
        <name>substrate</name>
    </ligand>
</feature>
<dbReference type="InterPro" id="IPR016161">
    <property type="entry name" value="Ald_DH/histidinol_DH"/>
</dbReference>
<dbReference type="PROSITE" id="PS00611">
    <property type="entry name" value="HISOL_DEHYDROGENASE"/>
    <property type="match status" value="1"/>
</dbReference>
<keyword evidence="8" id="KW-0028">Amino-acid biosynthesis</keyword>
<comment type="function">
    <text evidence="1 8">Catalyzes the sequential NAD-dependent oxidations of L-histidinol to L-histidinaldehyde and then to L-histidine.</text>
</comment>
<feature type="binding site" evidence="8 11">
    <location>
        <position position="213"/>
    </location>
    <ligand>
        <name>NAD(+)</name>
        <dbReference type="ChEBI" id="CHEBI:57540"/>
    </ligand>
</feature>
<dbReference type="EC" id="1.1.1.23" evidence="3 8"/>
<dbReference type="EMBL" id="FPKS01000015">
    <property type="protein sequence ID" value="SFZ76305.1"/>
    <property type="molecule type" value="Genomic_DNA"/>
</dbReference>
<name>A0A1K2HIH4_9LACT</name>
<feature type="binding site" evidence="8 12">
    <location>
        <position position="258"/>
    </location>
    <ligand>
        <name>substrate</name>
    </ligand>
</feature>
<dbReference type="NCBIfam" id="TIGR00069">
    <property type="entry name" value="hisD"/>
    <property type="match status" value="1"/>
</dbReference>
<keyword evidence="4 8" id="KW-0479">Metal-binding</keyword>
<feature type="active site" description="Proton acceptor" evidence="8 10">
    <location>
        <position position="327"/>
    </location>
</feature>
<evidence type="ECO:0000256" key="7">
    <source>
        <dbReference type="ARBA" id="ARBA00049489"/>
    </source>
</evidence>
<evidence type="ECO:0000256" key="13">
    <source>
        <dbReference type="PIRSR" id="PIRSR000099-4"/>
    </source>
</evidence>
<feature type="binding site" evidence="8 12">
    <location>
        <position position="414"/>
    </location>
    <ligand>
        <name>substrate</name>
    </ligand>
</feature>
<dbReference type="GO" id="GO:0000105">
    <property type="term" value="P:L-histidine biosynthetic process"/>
    <property type="evidence" value="ECO:0007669"/>
    <property type="project" value="UniProtKB-UniRule"/>
</dbReference>
<dbReference type="Pfam" id="PF00815">
    <property type="entry name" value="Histidinol_dh"/>
    <property type="match status" value="1"/>
</dbReference>
<evidence type="ECO:0000256" key="9">
    <source>
        <dbReference type="PIRNR" id="PIRNR000099"/>
    </source>
</evidence>
<dbReference type="FunFam" id="3.40.50.1980:FF:000001">
    <property type="entry name" value="Histidinol dehydrogenase"/>
    <property type="match status" value="1"/>
</dbReference>
<evidence type="ECO:0000256" key="2">
    <source>
        <dbReference type="ARBA" id="ARBA00010178"/>
    </source>
</evidence>
<evidence type="ECO:0000256" key="10">
    <source>
        <dbReference type="PIRSR" id="PIRSR000099-1"/>
    </source>
</evidence>
<evidence type="ECO:0000256" key="8">
    <source>
        <dbReference type="HAMAP-Rule" id="MF_01024"/>
    </source>
</evidence>
<accession>A0A1K2HIH4</accession>
<reference evidence="15 16" key="1">
    <citation type="submission" date="2016-11" db="EMBL/GenBank/DDBJ databases">
        <authorList>
            <person name="Jaros S."/>
            <person name="Januszkiewicz K."/>
            <person name="Wedrychowicz H."/>
        </authorList>
    </citation>
    <scope>NUCLEOTIDE SEQUENCE [LARGE SCALE GENOMIC DNA]</scope>
    <source>
        <strain evidence="15 16">DSM 22330</strain>
    </source>
</reference>
<feature type="binding site" evidence="8 12">
    <location>
        <position position="236"/>
    </location>
    <ligand>
        <name>substrate</name>
    </ligand>
</feature>
<proteinExistence type="inferred from homology"/>
<dbReference type="GO" id="GO:0005829">
    <property type="term" value="C:cytosol"/>
    <property type="evidence" value="ECO:0007669"/>
    <property type="project" value="TreeGrafter"/>
</dbReference>
<dbReference type="SUPFAM" id="SSF53720">
    <property type="entry name" value="ALDH-like"/>
    <property type="match status" value="1"/>
</dbReference>
<protein>
    <recommendedName>
        <fullName evidence="3 8">Histidinol dehydrogenase</fullName>
        <shortName evidence="8">HDH</shortName>
        <ecNumber evidence="3 8">1.1.1.23</ecNumber>
    </recommendedName>
</protein>
<dbReference type="AlphaFoldDB" id="A0A1K2HIH4"/>
<evidence type="ECO:0000313" key="15">
    <source>
        <dbReference type="EMBL" id="SFZ76305.1"/>
    </source>
</evidence>
<feature type="active site" description="Proton acceptor" evidence="8 10">
    <location>
        <position position="326"/>
    </location>
</feature>
<feature type="binding site" evidence="8 12">
    <location>
        <position position="327"/>
    </location>
    <ligand>
        <name>substrate</name>
    </ligand>
</feature>
<feature type="binding site" evidence="8 11">
    <location>
        <position position="190"/>
    </location>
    <ligand>
        <name>NAD(+)</name>
        <dbReference type="ChEBI" id="CHEBI:57540"/>
    </ligand>
</feature>
<dbReference type="PIRSF" id="PIRSF000099">
    <property type="entry name" value="Histidinol_dh"/>
    <property type="match status" value="1"/>
</dbReference>
<evidence type="ECO:0000313" key="16">
    <source>
        <dbReference type="Proteomes" id="UP000185655"/>
    </source>
</evidence>
<feature type="binding site" evidence="8 12">
    <location>
        <position position="261"/>
    </location>
    <ligand>
        <name>substrate</name>
    </ligand>
</feature>
<feature type="binding site" evidence="8 12">
    <location>
        <position position="419"/>
    </location>
    <ligand>
        <name>substrate</name>
    </ligand>
</feature>
<evidence type="ECO:0000256" key="12">
    <source>
        <dbReference type="PIRSR" id="PIRSR000099-3"/>
    </source>
</evidence>
<evidence type="ECO:0000256" key="4">
    <source>
        <dbReference type="ARBA" id="ARBA00022723"/>
    </source>
</evidence>
<dbReference type="HAMAP" id="MF_01024">
    <property type="entry name" value="HisD"/>
    <property type="match status" value="1"/>
</dbReference>
<dbReference type="GO" id="GO:0008270">
    <property type="term" value="F:zinc ion binding"/>
    <property type="evidence" value="ECO:0007669"/>
    <property type="project" value="UniProtKB-UniRule"/>
</dbReference>
<dbReference type="Gene3D" id="3.40.50.1980">
    <property type="entry name" value="Nitrogenase molybdenum iron protein domain"/>
    <property type="match status" value="2"/>
</dbReference>
<dbReference type="InterPro" id="IPR001692">
    <property type="entry name" value="Histidinol_DH_CS"/>
</dbReference>
<evidence type="ECO:0000256" key="11">
    <source>
        <dbReference type="PIRSR" id="PIRSR000099-2"/>
    </source>
</evidence>
<comment type="pathway">
    <text evidence="8">Amino-acid biosynthesis; L-histidine biosynthesis; L-histidine from 5-phospho-alpha-D-ribose 1-diphosphate: step 9/9.</text>
</comment>
<dbReference type="STRING" id="1122154.SAMN02746068_01910"/>
<feature type="binding site" evidence="8 13">
    <location>
        <position position="261"/>
    </location>
    <ligand>
        <name>Zn(2+)</name>
        <dbReference type="ChEBI" id="CHEBI:29105"/>
    </ligand>
</feature>
<feature type="binding site" evidence="8 13">
    <location>
        <position position="419"/>
    </location>
    <ligand>
        <name>Zn(2+)</name>
        <dbReference type="ChEBI" id="CHEBI:29105"/>
    </ligand>
</feature>
<evidence type="ECO:0000256" key="6">
    <source>
        <dbReference type="ARBA" id="ARBA00023002"/>
    </source>
</evidence>
<keyword evidence="8" id="KW-0368">Histidine biosynthesis</keyword>
<keyword evidence="8 11" id="KW-0520">NAD</keyword>
<dbReference type="PANTHER" id="PTHR21256">
    <property type="entry name" value="HISTIDINOL DEHYDROGENASE HDH"/>
    <property type="match status" value="1"/>
</dbReference>
<evidence type="ECO:0000256" key="14">
    <source>
        <dbReference type="RuleBase" id="RU004175"/>
    </source>
</evidence>
<dbReference type="FunFam" id="3.40.50.1980:FF:000026">
    <property type="entry name" value="Histidinol dehydrogenase"/>
    <property type="match status" value="1"/>
</dbReference>
<organism evidence="15 16">
    <name type="scientific">Pseudolactococcus chungangensis CAU 28 = DSM 22330</name>
    <dbReference type="NCBI Taxonomy" id="1122154"/>
    <lineage>
        <taxon>Bacteria</taxon>
        <taxon>Bacillati</taxon>
        <taxon>Bacillota</taxon>
        <taxon>Bacilli</taxon>
        <taxon>Lactobacillales</taxon>
        <taxon>Streptococcaceae</taxon>
        <taxon>Pseudolactococcus</taxon>
    </lineage>
</organism>
<evidence type="ECO:0000256" key="3">
    <source>
        <dbReference type="ARBA" id="ARBA00012965"/>
    </source>
</evidence>
<dbReference type="InterPro" id="IPR022695">
    <property type="entry name" value="Histidinol_DH_monofunct"/>
</dbReference>
<dbReference type="InterPro" id="IPR012131">
    <property type="entry name" value="Hstdl_DH"/>
</dbReference>
<feature type="binding site" evidence="8 13">
    <location>
        <position position="258"/>
    </location>
    <ligand>
        <name>Zn(2+)</name>
        <dbReference type="ChEBI" id="CHEBI:29105"/>
    </ligand>
</feature>
<gene>
    <name evidence="8" type="primary">hisD</name>
    <name evidence="15" type="ORF">SAMN02746068_01910</name>
</gene>
<evidence type="ECO:0000256" key="1">
    <source>
        <dbReference type="ARBA" id="ARBA00003850"/>
    </source>
</evidence>
<dbReference type="GO" id="GO:0004399">
    <property type="term" value="F:histidinol dehydrogenase activity"/>
    <property type="evidence" value="ECO:0007669"/>
    <property type="project" value="UniProtKB-UniRule"/>
</dbReference>
<dbReference type="Proteomes" id="UP000185655">
    <property type="component" value="Unassembled WGS sequence"/>
</dbReference>
<keyword evidence="5 8" id="KW-0862">Zinc</keyword>
<dbReference type="UniPathway" id="UPA00031">
    <property type="reaction ID" value="UER00014"/>
</dbReference>
<dbReference type="GO" id="GO:0051287">
    <property type="term" value="F:NAD binding"/>
    <property type="evidence" value="ECO:0007669"/>
    <property type="project" value="InterPro"/>
</dbReference>